<dbReference type="Proteomes" id="UP000430670">
    <property type="component" value="Unassembled WGS sequence"/>
</dbReference>
<keyword evidence="1" id="KW-1133">Transmembrane helix</keyword>
<dbReference type="RefSeq" id="WP_155476475.1">
    <property type="nucleotide sequence ID" value="NZ_WNKU01000010.1"/>
</dbReference>
<dbReference type="Gene3D" id="3.30.700.10">
    <property type="entry name" value="Glycoprotein, Type 4 Pilin"/>
    <property type="match status" value="1"/>
</dbReference>
<feature type="transmembrane region" description="Helical" evidence="1">
    <location>
        <begin position="20"/>
        <end position="41"/>
    </location>
</feature>
<sequence length="174" mass="19474">MKYDLIKLFSRRSGFTLIELMITLSLLSIVIGLAYNFYFYFIRSNDIALKQSTVQQNVRLTKDIIESNIRYASNVTIGNSTSVVPNNYTKIYVNNAGEIMKYDAINGDKKLLGMTSSTTDMTLLFEKSTKDSFIKVTVTGDIDGNNVYFITSEVLLYGGAISGNNSGDMLYFLP</sequence>
<dbReference type="NCBIfam" id="TIGR02532">
    <property type="entry name" value="IV_pilin_GFxxxE"/>
    <property type="match status" value="1"/>
</dbReference>
<dbReference type="InterPro" id="IPR012902">
    <property type="entry name" value="N_methyl_site"/>
</dbReference>
<name>A0A6I3SKF0_HELMO</name>
<evidence type="ECO:0000313" key="3">
    <source>
        <dbReference type="Proteomes" id="UP000430670"/>
    </source>
</evidence>
<dbReference type="EMBL" id="WNKU01000010">
    <property type="protein sequence ID" value="MTV49379.1"/>
    <property type="molecule type" value="Genomic_DNA"/>
</dbReference>
<organism evidence="2 3">
    <name type="scientific">Heliobacterium mobile</name>
    <name type="common">Heliobacillus mobilis</name>
    <dbReference type="NCBI Taxonomy" id="28064"/>
    <lineage>
        <taxon>Bacteria</taxon>
        <taxon>Bacillati</taxon>
        <taxon>Bacillota</taxon>
        <taxon>Clostridia</taxon>
        <taxon>Eubacteriales</taxon>
        <taxon>Heliobacteriaceae</taxon>
        <taxon>Heliobacterium</taxon>
    </lineage>
</organism>
<keyword evidence="1" id="KW-0472">Membrane</keyword>
<dbReference type="InterPro" id="IPR045584">
    <property type="entry name" value="Pilin-like"/>
</dbReference>
<keyword evidence="1" id="KW-0812">Transmembrane</keyword>
<dbReference type="AlphaFoldDB" id="A0A6I3SKF0"/>
<evidence type="ECO:0000256" key="1">
    <source>
        <dbReference type="SAM" id="Phobius"/>
    </source>
</evidence>
<protein>
    <submittedName>
        <fullName evidence="2">Prepilin-type N-terminal cleavage/methylation domain-containing protein</fullName>
    </submittedName>
</protein>
<evidence type="ECO:0000313" key="2">
    <source>
        <dbReference type="EMBL" id="MTV49379.1"/>
    </source>
</evidence>
<dbReference type="SUPFAM" id="SSF54523">
    <property type="entry name" value="Pili subunits"/>
    <property type="match status" value="1"/>
</dbReference>
<reference evidence="2 3" key="1">
    <citation type="submission" date="2019-11" db="EMBL/GenBank/DDBJ databases">
        <title>Whole-genome sequence of a the green, strictly anaerobic photosynthetic bacterium Heliobacillus mobilis DSM 6151.</title>
        <authorList>
            <person name="Kyndt J.A."/>
            <person name="Meyer T.E."/>
        </authorList>
    </citation>
    <scope>NUCLEOTIDE SEQUENCE [LARGE SCALE GENOMIC DNA]</scope>
    <source>
        <strain evidence="2 3">DSM 6151</strain>
    </source>
</reference>
<gene>
    <name evidence="2" type="ORF">GJ688_10355</name>
</gene>
<comment type="caution">
    <text evidence="2">The sequence shown here is derived from an EMBL/GenBank/DDBJ whole genome shotgun (WGS) entry which is preliminary data.</text>
</comment>
<proteinExistence type="predicted"/>
<dbReference type="OrthoDB" id="2969353at2"/>
<dbReference type="PROSITE" id="PS00409">
    <property type="entry name" value="PROKAR_NTER_METHYL"/>
    <property type="match status" value="1"/>
</dbReference>
<keyword evidence="3" id="KW-1185">Reference proteome</keyword>
<accession>A0A6I3SKF0</accession>
<dbReference type="Pfam" id="PF07963">
    <property type="entry name" value="N_methyl"/>
    <property type="match status" value="1"/>
</dbReference>